<dbReference type="GO" id="GO:0005886">
    <property type="term" value="C:plasma membrane"/>
    <property type="evidence" value="ECO:0007669"/>
    <property type="project" value="UniProtKB-SubCell"/>
</dbReference>
<keyword evidence="8" id="KW-0448">Lipopolysaccharide biosynthesis</keyword>
<dbReference type="Pfam" id="PF04413">
    <property type="entry name" value="Glycos_transf_N"/>
    <property type="match status" value="1"/>
</dbReference>
<keyword evidence="8" id="KW-1003">Cell membrane</keyword>
<evidence type="ECO:0000313" key="10">
    <source>
        <dbReference type="EMBL" id="RWY43293.1"/>
    </source>
</evidence>
<evidence type="ECO:0000259" key="9">
    <source>
        <dbReference type="Pfam" id="PF04413"/>
    </source>
</evidence>
<comment type="similarity">
    <text evidence="8">Belongs to the glycosyltransferase group 1 family.</text>
</comment>
<dbReference type="GO" id="GO:0009244">
    <property type="term" value="P:lipopolysaccharide core region biosynthetic process"/>
    <property type="evidence" value="ECO:0007669"/>
    <property type="project" value="UniProtKB-UniRule"/>
</dbReference>
<accession>A0A3S3UKY5</accession>
<keyword evidence="5 8" id="KW-0808">Transferase</keyword>
<comment type="caution">
    <text evidence="10">The sequence shown here is derived from an EMBL/GenBank/DDBJ whole genome shotgun (WGS) entry which is preliminary data.</text>
</comment>
<name>A0A3S3UKY5_9RHOB</name>
<dbReference type="Proteomes" id="UP000287168">
    <property type="component" value="Unassembled WGS sequence"/>
</dbReference>
<dbReference type="AlphaFoldDB" id="A0A3S3UKY5"/>
<dbReference type="PANTHER" id="PTHR42755:SF1">
    <property type="entry name" value="3-DEOXY-D-MANNO-OCTULOSONIC ACID TRANSFERASE, MITOCHONDRIAL-RELATED"/>
    <property type="match status" value="1"/>
</dbReference>
<keyword evidence="8" id="KW-0472">Membrane</keyword>
<evidence type="ECO:0000256" key="2">
    <source>
        <dbReference type="ARBA" id="ARBA00004713"/>
    </source>
</evidence>
<evidence type="ECO:0000256" key="4">
    <source>
        <dbReference type="ARBA" id="ARBA00019077"/>
    </source>
</evidence>
<evidence type="ECO:0000256" key="1">
    <source>
        <dbReference type="ARBA" id="ARBA00003394"/>
    </source>
</evidence>
<dbReference type="OrthoDB" id="9789797at2"/>
<organism evidence="10 11">
    <name type="scientific">Falsigemmobacter intermedius</name>
    <dbReference type="NCBI Taxonomy" id="1553448"/>
    <lineage>
        <taxon>Bacteria</taxon>
        <taxon>Pseudomonadati</taxon>
        <taxon>Pseudomonadota</taxon>
        <taxon>Alphaproteobacteria</taxon>
        <taxon>Rhodobacterales</taxon>
        <taxon>Paracoccaceae</taxon>
        <taxon>Falsigemmobacter</taxon>
    </lineage>
</organism>
<dbReference type="InterPro" id="IPR039901">
    <property type="entry name" value="Kdotransferase"/>
</dbReference>
<evidence type="ECO:0000313" key="11">
    <source>
        <dbReference type="Proteomes" id="UP000287168"/>
    </source>
</evidence>
<dbReference type="SUPFAM" id="SSF53756">
    <property type="entry name" value="UDP-Glycosyltransferase/glycogen phosphorylase"/>
    <property type="match status" value="1"/>
</dbReference>
<evidence type="ECO:0000256" key="5">
    <source>
        <dbReference type="ARBA" id="ARBA00022679"/>
    </source>
</evidence>
<gene>
    <name evidence="10" type="ORF">EP867_05150</name>
</gene>
<dbReference type="EC" id="2.4.99.12" evidence="3 8"/>
<comment type="function">
    <text evidence="1 8">Involved in lipopolysaccharide (LPS) biosynthesis. Catalyzes the transfer of 3-deoxy-D-manno-octulosonate (Kdo) residue(s) from CMP-Kdo to lipid IV(A), the tetraacyldisaccharide-1,4'-bisphosphate precursor of lipid A.</text>
</comment>
<comment type="subcellular location">
    <subcellularLocation>
        <location evidence="8">Cell membrane</location>
    </subcellularLocation>
</comment>
<evidence type="ECO:0000256" key="8">
    <source>
        <dbReference type="RuleBase" id="RU365103"/>
    </source>
</evidence>
<reference evidence="10 11" key="1">
    <citation type="journal article" date="2015" name="Int. J. Syst. Evol. Microbiol.">
        <title>Gemmobacter intermedius sp. nov., isolated from a white stork (Ciconia ciconia).</title>
        <authorList>
            <person name="Kampfer P."/>
            <person name="Jerzak L."/>
            <person name="Wilharm G."/>
            <person name="Golke J."/>
            <person name="Busse H.J."/>
            <person name="Glaeser S.P."/>
        </authorList>
    </citation>
    <scope>NUCLEOTIDE SEQUENCE [LARGE SCALE GENOMIC DNA]</scope>
    <source>
        <strain evidence="10 11">119/4</strain>
    </source>
</reference>
<protein>
    <recommendedName>
        <fullName evidence="4 8">3-deoxy-D-manno-octulosonic acid transferase</fullName>
        <shortName evidence="8">Kdo transferase</shortName>
        <ecNumber evidence="3 8">2.4.99.12</ecNumber>
    </recommendedName>
    <alternativeName>
        <fullName evidence="6 8">Lipid IV(A) 3-deoxy-D-manno-octulosonic acid transferase</fullName>
    </alternativeName>
</protein>
<feature type="domain" description="3-deoxy-D-manno-octulosonic-acid transferase N-terminal" evidence="9">
    <location>
        <begin position="46"/>
        <end position="192"/>
    </location>
</feature>
<evidence type="ECO:0000256" key="3">
    <source>
        <dbReference type="ARBA" id="ARBA00012621"/>
    </source>
</evidence>
<dbReference type="GO" id="GO:0009245">
    <property type="term" value="P:lipid A biosynthetic process"/>
    <property type="evidence" value="ECO:0007669"/>
    <property type="project" value="TreeGrafter"/>
</dbReference>
<comment type="catalytic activity">
    <reaction evidence="7 8">
        <text>lipid IVA (E. coli) + CMP-3-deoxy-beta-D-manno-octulosonate = alpha-Kdo-(2-&gt;6)-lipid IVA (E. coli) + CMP + H(+)</text>
        <dbReference type="Rhea" id="RHEA:28066"/>
        <dbReference type="ChEBI" id="CHEBI:15378"/>
        <dbReference type="ChEBI" id="CHEBI:58603"/>
        <dbReference type="ChEBI" id="CHEBI:60364"/>
        <dbReference type="ChEBI" id="CHEBI:60377"/>
        <dbReference type="ChEBI" id="CHEBI:85987"/>
        <dbReference type="EC" id="2.4.99.12"/>
    </reaction>
</comment>
<dbReference type="GO" id="GO:0043842">
    <property type="term" value="F:Kdo transferase activity"/>
    <property type="evidence" value="ECO:0007669"/>
    <property type="project" value="UniProtKB-EC"/>
</dbReference>
<evidence type="ECO:0000256" key="6">
    <source>
        <dbReference type="ARBA" id="ARBA00031445"/>
    </source>
</evidence>
<dbReference type="Gene3D" id="3.40.50.2000">
    <property type="entry name" value="Glycogen Phosphorylase B"/>
    <property type="match status" value="1"/>
</dbReference>
<dbReference type="Gene3D" id="3.40.50.11720">
    <property type="entry name" value="3-Deoxy-D-manno-octulosonic-acid transferase, N-terminal domain"/>
    <property type="match status" value="1"/>
</dbReference>
<sequence length="412" mass="43760">MRRGGAARPFGLVKGCPVLSPGLRLYRFLRGAAPGGTQSIAGERPAGRLAWLHAPDAAAASAFTPLMARLRDEGLADHFLLTCAEPGVAGTLEPPADEPALAAAFLDHWRPDFCIWAKGGLRPVLLYAAAARSLPVILTGGEDPGLGAGRIVPRLMRGLFAGMSHILVTDQTAARAFLRVGAPPARLEVAGRMEEASHSLQVPEAEREALSRILGTRPVWLAVGVPEEEEDLVIRAHLKALHGAHRLLLILVPASAARIPTLLRELPGRYGLETGYRAADEDPDEETQVYLAEDDEPGLWYRLATQVWAGGSLKGEGPMRHPFEAAAAGSALLHGPRFGAFQTALERLQAAGGSRLVTRGEDLGDVVGDMLAPDRCARLSQAAWAVSSEGGEATDRVIEALHALRAPKGLRS</sequence>
<dbReference type="EMBL" id="SBLC01000005">
    <property type="protein sequence ID" value="RWY43293.1"/>
    <property type="molecule type" value="Genomic_DNA"/>
</dbReference>
<comment type="pathway">
    <text evidence="2 8">Bacterial outer membrane biogenesis; LPS core biosynthesis.</text>
</comment>
<dbReference type="InterPro" id="IPR007507">
    <property type="entry name" value="Glycos_transf_N"/>
</dbReference>
<evidence type="ECO:0000256" key="7">
    <source>
        <dbReference type="ARBA" id="ARBA00049183"/>
    </source>
</evidence>
<proteinExistence type="inferred from homology"/>
<dbReference type="PANTHER" id="PTHR42755">
    <property type="entry name" value="3-DEOXY-MANNO-OCTULOSONATE CYTIDYLYLTRANSFERASE"/>
    <property type="match status" value="1"/>
</dbReference>
<dbReference type="InterPro" id="IPR038107">
    <property type="entry name" value="Glycos_transf_N_sf"/>
</dbReference>
<keyword evidence="11" id="KW-1185">Reference proteome</keyword>
<dbReference type="UniPathway" id="UPA00958"/>